<feature type="repeat" description="PPR" evidence="2">
    <location>
        <begin position="285"/>
        <end position="319"/>
    </location>
</feature>
<accession>A0AAV7EI34</accession>
<organism evidence="4 5">
    <name type="scientific">Aristolochia fimbriata</name>
    <name type="common">White veined hardy Dutchman's pipe vine</name>
    <dbReference type="NCBI Taxonomy" id="158543"/>
    <lineage>
        <taxon>Eukaryota</taxon>
        <taxon>Viridiplantae</taxon>
        <taxon>Streptophyta</taxon>
        <taxon>Embryophyta</taxon>
        <taxon>Tracheophyta</taxon>
        <taxon>Spermatophyta</taxon>
        <taxon>Magnoliopsida</taxon>
        <taxon>Magnoliidae</taxon>
        <taxon>Piperales</taxon>
        <taxon>Aristolochiaceae</taxon>
        <taxon>Aristolochia</taxon>
    </lineage>
</organism>
<name>A0AAV7EI34_ARIFI</name>
<dbReference type="EMBL" id="JAINDJ010000004">
    <property type="protein sequence ID" value="KAG9448505.1"/>
    <property type="molecule type" value="Genomic_DNA"/>
</dbReference>
<keyword evidence="1" id="KW-0677">Repeat</keyword>
<dbReference type="PANTHER" id="PTHR47003:SF3">
    <property type="entry name" value="SMALL RIBOSOMAL SUBUNIT PROTEIN MS81 (RPPR8)"/>
    <property type="match status" value="1"/>
</dbReference>
<dbReference type="GO" id="GO:0008380">
    <property type="term" value="P:RNA splicing"/>
    <property type="evidence" value="ECO:0007669"/>
    <property type="project" value="InterPro"/>
</dbReference>
<dbReference type="PANTHER" id="PTHR47003">
    <property type="entry name" value="OS01G0970900 PROTEIN"/>
    <property type="match status" value="1"/>
</dbReference>
<keyword evidence="5" id="KW-1185">Reference proteome</keyword>
<dbReference type="Gene3D" id="1.25.40.10">
    <property type="entry name" value="Tetratricopeptide repeat domain"/>
    <property type="match status" value="3"/>
</dbReference>
<evidence type="ECO:0000259" key="3">
    <source>
        <dbReference type="Pfam" id="PF23276"/>
    </source>
</evidence>
<dbReference type="InterPro" id="IPR044578">
    <property type="entry name" value="BIR6-like"/>
</dbReference>
<dbReference type="Pfam" id="PF01535">
    <property type="entry name" value="PPR"/>
    <property type="match status" value="2"/>
</dbReference>
<dbReference type="Proteomes" id="UP000825729">
    <property type="component" value="Unassembled WGS sequence"/>
</dbReference>
<comment type="caution">
    <text evidence="4">The sequence shown here is derived from an EMBL/GenBank/DDBJ whole genome shotgun (WGS) entry which is preliminary data.</text>
</comment>
<dbReference type="InterPro" id="IPR011990">
    <property type="entry name" value="TPR-like_helical_dom_sf"/>
</dbReference>
<evidence type="ECO:0000256" key="2">
    <source>
        <dbReference type="PROSITE-ProRule" id="PRU00708"/>
    </source>
</evidence>
<feature type="domain" description="Pentatricopeptide repeat-containing protein-mitochondrial" evidence="3">
    <location>
        <begin position="226"/>
        <end position="345"/>
    </location>
</feature>
<sequence>MATAWRLIHLRRLSRIAPHCRAAPIRKRVTALDSPVSGIFSSFLTNVSRADVALMSSRISGRSTYRFFSSEVEVERENSDLARLVEIFSKESTSDETKKEIDAIGLPLDHEVIVSVLHNLREKPKAAQRFFYWVLETDGEKLSSKSYNMMLGLLGSKGCVKEFWDLADKMTNAGHLMGRETYIDVLGRFYKRKMLKEAVDLYDFMMSGPNKPPSQDSVFLLKKIAASKDLDMELFSRVIRIFTTDGNHLTKRNFDSVLKSLTGAGKLGECDRILEAMEEGGFVPDMAVYTEVVSGLCKSGKVDEAAQVLDNLEKSGKSADLKLWESLINGLCAANKLDKAIHSFDALVDKKGVENGGSAFEILINGFCRLRGPEDACEFLAKTVKEKQLKPGHSTYKIMIDRLLQKGKLKDAASLLGLMRSDGFPPFIDPFIDYISKHGTGEDAINFLKSMTDKRFPSTSVVLRVFKSLLEEGRHDVAHDLLSISPRYIRSHVDVLELFASLKVMVNVRNVASKSWGLSARLDDVV</sequence>
<gene>
    <name evidence="4" type="ORF">H6P81_008470</name>
</gene>
<dbReference type="AlphaFoldDB" id="A0AAV7EI34"/>
<feature type="repeat" description="PPR" evidence="2">
    <location>
        <begin position="250"/>
        <end position="284"/>
    </location>
</feature>
<evidence type="ECO:0000313" key="4">
    <source>
        <dbReference type="EMBL" id="KAG9448505.1"/>
    </source>
</evidence>
<feature type="repeat" description="PPR" evidence="2">
    <location>
        <begin position="392"/>
        <end position="426"/>
    </location>
</feature>
<reference evidence="4 5" key="1">
    <citation type="submission" date="2021-07" db="EMBL/GenBank/DDBJ databases">
        <title>The Aristolochia fimbriata genome: insights into angiosperm evolution, floral development and chemical biosynthesis.</title>
        <authorList>
            <person name="Jiao Y."/>
        </authorList>
    </citation>
    <scope>NUCLEOTIDE SEQUENCE [LARGE SCALE GENOMIC DNA]</scope>
    <source>
        <strain evidence="4">IBCAS-2021</strain>
        <tissue evidence="4">Leaf</tissue>
    </source>
</reference>
<evidence type="ECO:0000313" key="5">
    <source>
        <dbReference type="Proteomes" id="UP000825729"/>
    </source>
</evidence>
<dbReference type="InterPro" id="IPR057027">
    <property type="entry name" value="TPR_mt"/>
</dbReference>
<dbReference type="Pfam" id="PF23276">
    <property type="entry name" value="TPR_24"/>
    <property type="match status" value="1"/>
</dbReference>
<dbReference type="NCBIfam" id="TIGR00756">
    <property type="entry name" value="PPR"/>
    <property type="match status" value="2"/>
</dbReference>
<dbReference type="PROSITE" id="PS51375">
    <property type="entry name" value="PPR"/>
    <property type="match status" value="3"/>
</dbReference>
<proteinExistence type="predicted"/>
<evidence type="ECO:0000256" key="1">
    <source>
        <dbReference type="ARBA" id="ARBA00022737"/>
    </source>
</evidence>
<dbReference type="InterPro" id="IPR002885">
    <property type="entry name" value="PPR_rpt"/>
</dbReference>
<protein>
    <recommendedName>
        <fullName evidence="3">Pentatricopeptide repeat-containing protein-mitochondrial domain-containing protein</fullName>
    </recommendedName>
</protein>